<dbReference type="Proteomes" id="UP000199758">
    <property type="component" value="Unassembled WGS sequence"/>
</dbReference>
<evidence type="ECO:0000313" key="2">
    <source>
        <dbReference type="Proteomes" id="UP000199758"/>
    </source>
</evidence>
<reference evidence="1 2" key="1">
    <citation type="submission" date="2016-11" db="EMBL/GenBank/DDBJ databases">
        <authorList>
            <person name="Jaros S."/>
            <person name="Januszkiewicz K."/>
            <person name="Wedrychowicz H."/>
        </authorList>
    </citation>
    <scope>NUCLEOTIDE SEQUENCE [LARGE SCALE GENOMIC DNA]</scope>
    <source>
        <strain evidence="1 2">CGMCC 1.7049</strain>
    </source>
</reference>
<dbReference type="SUPFAM" id="SSF69118">
    <property type="entry name" value="AhpD-like"/>
    <property type="match status" value="1"/>
</dbReference>
<proteinExistence type="predicted"/>
<evidence type="ECO:0000313" key="1">
    <source>
        <dbReference type="EMBL" id="SHH04289.1"/>
    </source>
</evidence>
<protein>
    <submittedName>
        <fullName evidence="1">4-carboxymuconolactone decarboxylase</fullName>
    </submittedName>
</protein>
<dbReference type="RefSeq" id="WP_072897640.1">
    <property type="nucleotide sequence ID" value="NZ_FQWZ01000005.1"/>
</dbReference>
<gene>
    <name evidence="1" type="ORF">SAMN04488068_2264</name>
</gene>
<dbReference type="AlphaFoldDB" id="A0A1M5PRY3"/>
<name>A0A1M5PRY3_9GAMM</name>
<dbReference type="STRING" id="490188.SAMN04488068_2264"/>
<dbReference type="PANTHER" id="PTHR33570">
    <property type="entry name" value="4-CARBOXYMUCONOLACTONE DECARBOXYLASE FAMILY PROTEIN"/>
    <property type="match status" value="1"/>
</dbReference>
<sequence>MNPRYDRDKGMQMFDTVYCGDVPIPTAPGESRFIDYMLETLFGTLWADQDSLSIRDRRLLLIGAIAAIGDETTLAIQTRSALKRGELDPSQLDSISMFLTQYVGYPLGSRLHRVFSQLRAEIASAGVTR</sequence>
<dbReference type="PANTHER" id="PTHR33570:SF2">
    <property type="entry name" value="CARBOXYMUCONOLACTONE DECARBOXYLASE-LIKE DOMAIN-CONTAINING PROTEIN"/>
    <property type="match status" value="1"/>
</dbReference>
<keyword evidence="2" id="KW-1185">Reference proteome</keyword>
<accession>A0A1M5PRY3</accession>
<dbReference type="InterPro" id="IPR029032">
    <property type="entry name" value="AhpD-like"/>
</dbReference>
<dbReference type="EMBL" id="FQWZ01000005">
    <property type="protein sequence ID" value="SHH04289.1"/>
    <property type="molecule type" value="Genomic_DNA"/>
</dbReference>
<dbReference type="GO" id="GO:0051920">
    <property type="term" value="F:peroxiredoxin activity"/>
    <property type="evidence" value="ECO:0007669"/>
    <property type="project" value="InterPro"/>
</dbReference>
<organism evidence="1 2">
    <name type="scientific">Hydrocarboniphaga daqingensis</name>
    <dbReference type="NCBI Taxonomy" id="490188"/>
    <lineage>
        <taxon>Bacteria</taxon>
        <taxon>Pseudomonadati</taxon>
        <taxon>Pseudomonadota</taxon>
        <taxon>Gammaproteobacteria</taxon>
        <taxon>Nevskiales</taxon>
        <taxon>Nevskiaceae</taxon>
        <taxon>Hydrocarboniphaga</taxon>
    </lineage>
</organism>
<dbReference type="Gene3D" id="1.20.1290.10">
    <property type="entry name" value="AhpD-like"/>
    <property type="match status" value="1"/>
</dbReference>
<dbReference type="InterPro" id="IPR052512">
    <property type="entry name" value="4CMD/NDH-1_regulator"/>
</dbReference>